<dbReference type="EMBL" id="OY731404">
    <property type="protein sequence ID" value="CAJ1967661.1"/>
    <property type="molecule type" value="Genomic_DNA"/>
</dbReference>
<feature type="domain" description="Peptide chain release factor" evidence="2">
    <location>
        <begin position="431"/>
        <end position="549"/>
    </location>
</feature>
<name>A0AA86SNC0_9FABA</name>
<dbReference type="GO" id="GO:0005737">
    <property type="term" value="C:cytoplasm"/>
    <property type="evidence" value="ECO:0007669"/>
    <property type="project" value="UniProtKB-ARBA"/>
</dbReference>
<dbReference type="SUPFAM" id="SSF81383">
    <property type="entry name" value="F-box domain"/>
    <property type="match status" value="1"/>
</dbReference>
<dbReference type="GO" id="GO:0003747">
    <property type="term" value="F:translation release factor activity"/>
    <property type="evidence" value="ECO:0007669"/>
    <property type="project" value="InterPro"/>
</dbReference>
<dbReference type="Pfam" id="PF00646">
    <property type="entry name" value="F-box"/>
    <property type="match status" value="1"/>
</dbReference>
<dbReference type="SUPFAM" id="SSF75620">
    <property type="entry name" value="Release factor"/>
    <property type="match status" value="1"/>
</dbReference>
<comment type="similarity">
    <text evidence="1">Belongs to the prokaryotic/mitochondrial release factor family.</text>
</comment>
<dbReference type="InterPro" id="IPR000352">
    <property type="entry name" value="Pep_chain_release_fac_I"/>
</dbReference>
<dbReference type="Proteomes" id="UP001189624">
    <property type="component" value="Chromosome 7"/>
</dbReference>
<evidence type="ECO:0000313" key="3">
    <source>
        <dbReference type="EMBL" id="CAJ1967661.1"/>
    </source>
</evidence>
<dbReference type="Gene3D" id="3.30.160.20">
    <property type="match status" value="1"/>
</dbReference>
<protein>
    <recommendedName>
        <fullName evidence="2">Peptide chain release factor domain-containing protein</fullName>
    </recommendedName>
</protein>
<dbReference type="AlphaFoldDB" id="A0AA86SNC0"/>
<dbReference type="InterPro" id="IPR036047">
    <property type="entry name" value="F-box-like_dom_sf"/>
</dbReference>
<keyword evidence="4" id="KW-1185">Reference proteome</keyword>
<dbReference type="InterPro" id="IPR005139">
    <property type="entry name" value="PCRF"/>
</dbReference>
<dbReference type="PANTHER" id="PTHR43116">
    <property type="entry name" value="PEPTIDE CHAIN RELEASE FACTOR 2"/>
    <property type="match status" value="1"/>
</dbReference>
<accession>A0AA86SNC0</accession>
<gene>
    <name evidence="3" type="ORF">AYBTSS11_LOCUS21300</name>
</gene>
<evidence type="ECO:0000259" key="2">
    <source>
        <dbReference type="SMART" id="SM00937"/>
    </source>
</evidence>
<dbReference type="InterPro" id="IPR001810">
    <property type="entry name" value="F-box_dom"/>
</dbReference>
<dbReference type="Gene3D" id="3.30.70.1660">
    <property type="match status" value="1"/>
</dbReference>
<dbReference type="SMART" id="SM00937">
    <property type="entry name" value="PCRF"/>
    <property type="match status" value="1"/>
</dbReference>
<proteinExistence type="inferred from homology"/>
<sequence length="719" mass="79616">MSPPPWEALNLVATCLDPKTLAIASCVSKSWFSSLSSDHIWKPILATHFPSLTTLPSAVTHRRLFAMGYAAAALRSKGPPKPTLSLGDLVFAVSVSTSDGDVVSGVRPGDGLRMEAAGVFRFGVGCDDAVLREVEEKKVRVTWNVVLRGWGGVFTMVEREREMGLVGGSEGWFWQELPPAGCCSGAVGSAMVGDLKVGMCEVKGGNGVRVDEVSVGILSVVDWRYVSVEDGLRIRQHVKPRFGVLISFRTEINTKRWWELSNIEHSLHQKKAFFTFSYFVPSSSSTFHLMVMATMVSEPACPTRTVHDVASSVSSKWHSSPWKKKPHARLLQCSLRIRACNNSMANNKDIYKQVGLFSLKKKIEDAVLRAETFASTALEMEQATWIKQEEMVRDFDMWDDPAKSNDVLVKLANSAKVVDSLKDMKYKVMVEEAKLINQLAEINAIDCGLYKQAYEASLAVSEILDQYEISKLLKGPFDLAGACLVIKASPNGTHPKLWAEQLLNMYLRWSKRQGYEGRIVDNCPIKNGGINSATIEFEFGCAYGYLSGEKGVHHLIRGSSNESSQLEVSSATVDVIPMFFENSCDLEIDSEDLIISSPSIQGENKRQTDLSVCIQHVPTGISVQSSGERSYFANKMKALNRLKAKLLVTAREQDVASIKSIQKDKIFNPWQEETRRYVSHPYKLVHDVKTGIEVPDLNYVLEGSIGTLIAAHINSRAMS</sequence>
<organism evidence="3 4">
    <name type="scientific">Sphenostylis stenocarpa</name>
    <dbReference type="NCBI Taxonomy" id="92480"/>
    <lineage>
        <taxon>Eukaryota</taxon>
        <taxon>Viridiplantae</taxon>
        <taxon>Streptophyta</taxon>
        <taxon>Embryophyta</taxon>
        <taxon>Tracheophyta</taxon>
        <taxon>Spermatophyta</taxon>
        <taxon>Magnoliopsida</taxon>
        <taxon>eudicotyledons</taxon>
        <taxon>Gunneridae</taxon>
        <taxon>Pentapetalae</taxon>
        <taxon>rosids</taxon>
        <taxon>fabids</taxon>
        <taxon>Fabales</taxon>
        <taxon>Fabaceae</taxon>
        <taxon>Papilionoideae</taxon>
        <taxon>50 kb inversion clade</taxon>
        <taxon>NPAAA clade</taxon>
        <taxon>indigoferoid/millettioid clade</taxon>
        <taxon>Phaseoleae</taxon>
        <taxon>Sphenostylis</taxon>
    </lineage>
</organism>
<dbReference type="PANTHER" id="PTHR43116:SF4">
    <property type="entry name" value="PEPTIDE CHAIN RELEASE FACTOR PRFB3, CHLOROPLASTIC"/>
    <property type="match status" value="1"/>
</dbReference>
<evidence type="ECO:0000256" key="1">
    <source>
        <dbReference type="ARBA" id="ARBA00010835"/>
    </source>
</evidence>
<dbReference type="Pfam" id="PF03462">
    <property type="entry name" value="PCRF"/>
    <property type="match status" value="1"/>
</dbReference>
<dbReference type="Gramene" id="rna-AYBTSS11_LOCUS21300">
    <property type="protein sequence ID" value="CAJ1967661.1"/>
    <property type="gene ID" value="gene-AYBTSS11_LOCUS21300"/>
</dbReference>
<reference evidence="3" key="1">
    <citation type="submission" date="2023-10" db="EMBL/GenBank/DDBJ databases">
        <authorList>
            <person name="Domelevo Entfellner J.-B."/>
        </authorList>
    </citation>
    <scope>NUCLEOTIDE SEQUENCE</scope>
</reference>
<dbReference type="Pfam" id="PF00472">
    <property type="entry name" value="RF-1"/>
    <property type="match status" value="1"/>
</dbReference>
<dbReference type="InterPro" id="IPR045853">
    <property type="entry name" value="Pep_chain_release_fac_I_sf"/>
</dbReference>
<evidence type="ECO:0000313" key="4">
    <source>
        <dbReference type="Proteomes" id="UP001189624"/>
    </source>
</evidence>